<feature type="transmembrane region" description="Helical" evidence="5">
    <location>
        <begin position="37"/>
        <end position="57"/>
    </location>
</feature>
<dbReference type="EMBL" id="CAJNNV010030536">
    <property type="protein sequence ID" value="CAE8632832.1"/>
    <property type="molecule type" value="Genomic_DNA"/>
</dbReference>
<evidence type="ECO:0000256" key="5">
    <source>
        <dbReference type="SAM" id="Phobius"/>
    </source>
</evidence>
<evidence type="ECO:0000256" key="1">
    <source>
        <dbReference type="ARBA" id="ARBA00004141"/>
    </source>
</evidence>
<dbReference type="AlphaFoldDB" id="A0A813H5C9"/>
<keyword evidence="3 5" id="KW-1133">Transmembrane helix</keyword>
<keyword evidence="4 5" id="KW-0472">Membrane</keyword>
<sequence>MPKIPDIDSGAEAQALYVKTWTSLLDRAVTVTTWFDGFRVLLFWYTLVIGTQFVKIFRGQPKLAQLMATFSSAAEDLIHFALVFLTLFLNFAFGGFAIWGLVLEEWSTPVKAVVTTLRALMGDLSLEAMYDYAPFATTVWFSTFFCSIVMVMLNLLLALVYDHYTMVKGRSGVVSTMGTQIRFFIRDQMARLDGQTLKFKLTAWCRTNPSIPSHDKILEQIMDNAGLPASERAHIMHSVLGPQIALKARSTAIFAGTTTDKVLGADEQASPDLLWMDDMDPEYGDKLMAGCQGYMQVGYDPEDARTAQLRELVTIAE</sequence>
<keyword evidence="2 5" id="KW-0812">Transmembrane</keyword>
<gene>
    <name evidence="7" type="ORF">PGLA1383_LOCUS48761</name>
</gene>
<keyword evidence="8" id="KW-1185">Reference proteome</keyword>
<name>A0A813H5C9_POLGL</name>
<feature type="domain" description="Polycystin cation channel PKD1/PKD2" evidence="6">
    <location>
        <begin position="52"/>
        <end position="166"/>
    </location>
</feature>
<dbReference type="InterPro" id="IPR051223">
    <property type="entry name" value="Polycystin"/>
</dbReference>
<evidence type="ECO:0000313" key="7">
    <source>
        <dbReference type="EMBL" id="CAE8632832.1"/>
    </source>
</evidence>
<accession>A0A813H5C9</accession>
<evidence type="ECO:0000256" key="2">
    <source>
        <dbReference type="ARBA" id="ARBA00022692"/>
    </source>
</evidence>
<dbReference type="PANTHER" id="PTHR10877:SF183">
    <property type="entry name" value="AT14535P-RELATED"/>
    <property type="match status" value="1"/>
</dbReference>
<evidence type="ECO:0000313" key="8">
    <source>
        <dbReference type="Proteomes" id="UP000654075"/>
    </source>
</evidence>
<protein>
    <recommendedName>
        <fullName evidence="6">Polycystin cation channel PKD1/PKD2 domain-containing protein</fullName>
    </recommendedName>
</protein>
<comment type="subcellular location">
    <subcellularLocation>
        <location evidence="1">Membrane</location>
        <topology evidence="1">Multi-pass membrane protein</topology>
    </subcellularLocation>
</comment>
<comment type="caution">
    <text evidence="7">The sequence shown here is derived from an EMBL/GenBank/DDBJ whole genome shotgun (WGS) entry which is preliminary data.</text>
</comment>
<evidence type="ECO:0000256" key="3">
    <source>
        <dbReference type="ARBA" id="ARBA00022989"/>
    </source>
</evidence>
<feature type="transmembrane region" description="Helical" evidence="5">
    <location>
        <begin position="139"/>
        <end position="161"/>
    </location>
</feature>
<evidence type="ECO:0000256" key="4">
    <source>
        <dbReference type="ARBA" id="ARBA00023136"/>
    </source>
</evidence>
<reference evidence="7" key="1">
    <citation type="submission" date="2021-02" db="EMBL/GenBank/DDBJ databases">
        <authorList>
            <person name="Dougan E. K."/>
            <person name="Rhodes N."/>
            <person name="Thang M."/>
            <person name="Chan C."/>
        </authorList>
    </citation>
    <scope>NUCLEOTIDE SEQUENCE</scope>
</reference>
<feature type="transmembrane region" description="Helical" evidence="5">
    <location>
        <begin position="77"/>
        <end position="102"/>
    </location>
</feature>
<proteinExistence type="predicted"/>
<dbReference type="PANTHER" id="PTHR10877">
    <property type="entry name" value="POLYCYSTIN FAMILY MEMBER"/>
    <property type="match status" value="1"/>
</dbReference>
<organism evidence="7 8">
    <name type="scientific">Polarella glacialis</name>
    <name type="common">Dinoflagellate</name>
    <dbReference type="NCBI Taxonomy" id="89957"/>
    <lineage>
        <taxon>Eukaryota</taxon>
        <taxon>Sar</taxon>
        <taxon>Alveolata</taxon>
        <taxon>Dinophyceae</taxon>
        <taxon>Suessiales</taxon>
        <taxon>Suessiaceae</taxon>
        <taxon>Polarella</taxon>
    </lineage>
</organism>
<feature type="non-terminal residue" evidence="7">
    <location>
        <position position="1"/>
    </location>
</feature>
<dbReference type="InterPro" id="IPR013122">
    <property type="entry name" value="PKD1_2_channel"/>
</dbReference>
<dbReference type="OrthoDB" id="435845at2759"/>
<dbReference type="Proteomes" id="UP000654075">
    <property type="component" value="Unassembled WGS sequence"/>
</dbReference>
<dbReference type="Pfam" id="PF08016">
    <property type="entry name" value="PKD_channel"/>
    <property type="match status" value="1"/>
</dbReference>
<evidence type="ECO:0000259" key="6">
    <source>
        <dbReference type="Pfam" id="PF08016"/>
    </source>
</evidence>
<dbReference type="GO" id="GO:0016020">
    <property type="term" value="C:membrane"/>
    <property type="evidence" value="ECO:0007669"/>
    <property type="project" value="UniProtKB-SubCell"/>
</dbReference>